<evidence type="ECO:0000259" key="1">
    <source>
        <dbReference type="Pfam" id="PF18593"/>
    </source>
</evidence>
<dbReference type="AlphaFoldDB" id="A0A934KQC2"/>
<proteinExistence type="predicted"/>
<gene>
    <name evidence="2" type="ORF">JF887_07470</name>
</gene>
<dbReference type="EMBL" id="JAEKNN010000032">
    <property type="protein sequence ID" value="MBJ7609257.1"/>
    <property type="molecule type" value="Genomic_DNA"/>
</dbReference>
<name>A0A934KQC2_9BACT</name>
<dbReference type="Proteomes" id="UP000614410">
    <property type="component" value="Unassembled WGS sequence"/>
</dbReference>
<sequence length="114" mass="12472">MNTGGLTMSRQEMPDDQEFGFPLLRQLLGGYFHQDWPLDGGSWEEVTDDFIAESTGPSVAATADELRSLLAGQLSDQQLEDTVDELGGSVDPSAFDLSAREWLEAVAARLARPR</sequence>
<dbReference type="Pfam" id="PF18593">
    <property type="entry name" value="CdiI_2"/>
    <property type="match status" value="1"/>
</dbReference>
<feature type="domain" description="CdiI immunity protein" evidence="1">
    <location>
        <begin position="21"/>
        <end position="110"/>
    </location>
</feature>
<dbReference type="CDD" id="cd20687">
    <property type="entry name" value="CdiI_Ykris-like"/>
    <property type="match status" value="1"/>
</dbReference>
<dbReference type="InterPro" id="IPR041129">
    <property type="entry name" value="CdiI_2"/>
</dbReference>
<accession>A0A934KQC2</accession>
<evidence type="ECO:0000313" key="2">
    <source>
        <dbReference type="EMBL" id="MBJ7609257.1"/>
    </source>
</evidence>
<reference evidence="2 3" key="1">
    <citation type="submission" date="2020-10" db="EMBL/GenBank/DDBJ databases">
        <title>Ca. Dormibacterota MAGs.</title>
        <authorList>
            <person name="Montgomery K."/>
        </authorList>
    </citation>
    <scope>NUCLEOTIDE SEQUENCE [LARGE SCALE GENOMIC DNA]</scope>
    <source>
        <strain evidence="2">Mitchell_Peninsula_5</strain>
    </source>
</reference>
<evidence type="ECO:0000313" key="3">
    <source>
        <dbReference type="Proteomes" id="UP000614410"/>
    </source>
</evidence>
<organism evidence="2 3">
    <name type="scientific">Candidatus Amunia macphersoniae</name>
    <dbReference type="NCBI Taxonomy" id="3127014"/>
    <lineage>
        <taxon>Bacteria</taxon>
        <taxon>Bacillati</taxon>
        <taxon>Candidatus Dormiibacterota</taxon>
        <taxon>Candidatus Dormibacteria</taxon>
        <taxon>Candidatus Aeolococcales</taxon>
        <taxon>Candidatus Aeolococcaceae</taxon>
        <taxon>Candidatus Amunia</taxon>
    </lineage>
</organism>
<comment type="caution">
    <text evidence="2">The sequence shown here is derived from an EMBL/GenBank/DDBJ whole genome shotgun (WGS) entry which is preliminary data.</text>
</comment>
<protein>
    <recommendedName>
        <fullName evidence="1">CdiI immunity protein domain-containing protein</fullName>
    </recommendedName>
</protein>